<name>A0A8D8Z2J0_9HEMI</name>
<sequence length="103" mass="11591">MNGQTLAEQDNIYSDVYQLYCTVYAENRRLRKEMDAHRRSLGEGGSSARGSSSESSSSSVSRNRLDGDGDVAARVAGPVAKIEKLYRRTKKENYRMLKILNKK</sequence>
<proteinExistence type="predicted"/>
<feature type="compositionally biased region" description="Low complexity" evidence="1">
    <location>
        <begin position="48"/>
        <end position="62"/>
    </location>
</feature>
<evidence type="ECO:0000256" key="1">
    <source>
        <dbReference type="SAM" id="MobiDB-lite"/>
    </source>
</evidence>
<dbReference type="EMBL" id="HBUF01413016">
    <property type="protein sequence ID" value="CAG6739390.1"/>
    <property type="molecule type" value="Transcribed_RNA"/>
</dbReference>
<evidence type="ECO:0000313" key="2">
    <source>
        <dbReference type="EMBL" id="CAG6739390.1"/>
    </source>
</evidence>
<feature type="region of interest" description="Disordered" evidence="1">
    <location>
        <begin position="35"/>
        <end position="70"/>
    </location>
</feature>
<organism evidence="2">
    <name type="scientific">Cacopsylla melanoneura</name>
    <dbReference type="NCBI Taxonomy" id="428564"/>
    <lineage>
        <taxon>Eukaryota</taxon>
        <taxon>Metazoa</taxon>
        <taxon>Ecdysozoa</taxon>
        <taxon>Arthropoda</taxon>
        <taxon>Hexapoda</taxon>
        <taxon>Insecta</taxon>
        <taxon>Pterygota</taxon>
        <taxon>Neoptera</taxon>
        <taxon>Paraneoptera</taxon>
        <taxon>Hemiptera</taxon>
        <taxon>Sternorrhyncha</taxon>
        <taxon>Psylloidea</taxon>
        <taxon>Psyllidae</taxon>
        <taxon>Psyllinae</taxon>
        <taxon>Cacopsylla</taxon>
    </lineage>
</organism>
<protein>
    <submittedName>
        <fullName evidence="2">Uncharacterized protein</fullName>
    </submittedName>
</protein>
<reference evidence="2" key="1">
    <citation type="submission" date="2021-05" db="EMBL/GenBank/DDBJ databases">
        <authorList>
            <person name="Alioto T."/>
            <person name="Alioto T."/>
            <person name="Gomez Garrido J."/>
        </authorList>
    </citation>
    <scope>NUCLEOTIDE SEQUENCE</scope>
</reference>
<accession>A0A8D8Z2J0</accession>
<dbReference type="AlphaFoldDB" id="A0A8D8Z2J0"/>